<organism evidence="1 2">
    <name type="scientific">Prorocentrum cordatum</name>
    <dbReference type="NCBI Taxonomy" id="2364126"/>
    <lineage>
        <taxon>Eukaryota</taxon>
        <taxon>Sar</taxon>
        <taxon>Alveolata</taxon>
        <taxon>Dinophyceae</taxon>
        <taxon>Prorocentrales</taxon>
        <taxon>Prorocentraceae</taxon>
        <taxon>Prorocentrum</taxon>
    </lineage>
</organism>
<dbReference type="Proteomes" id="UP001189429">
    <property type="component" value="Unassembled WGS sequence"/>
</dbReference>
<comment type="caution">
    <text evidence="1">The sequence shown here is derived from an EMBL/GenBank/DDBJ whole genome shotgun (WGS) entry which is preliminary data.</text>
</comment>
<sequence>RWRAELPRLGAELAAAASRLDAVERALQVGPSGGAAPAPPSGGAAGAALRGEVDMLLEERAIVRQHLEVLQAQADSHQAAADVDKSRVLALAEGIRQSGDEHAALKRRVEEVAHCLDVERHERLARHQSLSESIEASLQRLLHKMGDSCAVRGWLEPDAPEVALRPPP</sequence>
<feature type="non-terminal residue" evidence="1">
    <location>
        <position position="168"/>
    </location>
</feature>
<protein>
    <submittedName>
        <fullName evidence="1">Uncharacterized protein</fullName>
    </submittedName>
</protein>
<accession>A0ABN9WTQ1</accession>
<name>A0ABN9WTQ1_9DINO</name>
<feature type="non-terminal residue" evidence="1">
    <location>
        <position position="1"/>
    </location>
</feature>
<proteinExistence type="predicted"/>
<dbReference type="EMBL" id="CAUYUJ010019155">
    <property type="protein sequence ID" value="CAK0888962.1"/>
    <property type="molecule type" value="Genomic_DNA"/>
</dbReference>
<reference evidence="1" key="1">
    <citation type="submission" date="2023-10" db="EMBL/GenBank/DDBJ databases">
        <authorList>
            <person name="Chen Y."/>
            <person name="Shah S."/>
            <person name="Dougan E. K."/>
            <person name="Thang M."/>
            <person name="Chan C."/>
        </authorList>
    </citation>
    <scope>NUCLEOTIDE SEQUENCE [LARGE SCALE GENOMIC DNA]</scope>
</reference>
<evidence type="ECO:0000313" key="1">
    <source>
        <dbReference type="EMBL" id="CAK0888962.1"/>
    </source>
</evidence>
<evidence type="ECO:0000313" key="2">
    <source>
        <dbReference type="Proteomes" id="UP001189429"/>
    </source>
</evidence>
<gene>
    <name evidence="1" type="ORF">PCOR1329_LOCUS69636</name>
</gene>
<keyword evidence="2" id="KW-1185">Reference proteome</keyword>